<accession>A0A6L7G905</accession>
<comment type="similarity">
    <text evidence="3 15">Belongs to the peptidase S11 family.</text>
</comment>
<comment type="caution">
    <text evidence="17">The sequence shown here is derived from an EMBL/GenBank/DDBJ whole genome shotgun (WGS) entry which is preliminary data.</text>
</comment>
<dbReference type="Pfam" id="PF07943">
    <property type="entry name" value="PBP5_C"/>
    <property type="match status" value="1"/>
</dbReference>
<evidence type="ECO:0000256" key="12">
    <source>
        <dbReference type="ARBA" id="ARBA00034000"/>
    </source>
</evidence>
<evidence type="ECO:0000256" key="13">
    <source>
        <dbReference type="PIRSR" id="PIRSR618044-1"/>
    </source>
</evidence>
<dbReference type="InterPro" id="IPR001967">
    <property type="entry name" value="Peptidase_S11_N"/>
</dbReference>
<dbReference type="RefSeq" id="WP_160896136.1">
    <property type="nucleotide sequence ID" value="NZ_WUMU01000023.1"/>
</dbReference>
<dbReference type="SUPFAM" id="SSF56601">
    <property type="entry name" value="beta-lactamase/transpeptidase-like"/>
    <property type="match status" value="1"/>
</dbReference>
<dbReference type="UniPathway" id="UPA00219"/>
<dbReference type="AlphaFoldDB" id="A0A6L7G905"/>
<keyword evidence="6" id="KW-0645">Protease</keyword>
<sequence length="398" mass="41389">MLSTASRLPILALLGGLLLCGAGPLTPALAEEGGAGPVPQAALGAPQPPELAQVASYVVMDAQTGDILAEKGATLSRAPASLTKMMTAYLTYKALQHGMLSLDQTVPVSTAAWKAGGSRMFISPSSTVTVNQLLHGLIIESGNDAAIALAEAVGGTQDAFVGLMNAEAERLGLKDTHYANVSGLPDPGLHTTALDVAKLSRAIILDYPQFLQISAQKDYTFDKIHQRSWNPVLFRDPSVDGLKTGLTDAAGHCIAATAFRDGRRLITVEMGGPNWSSATDATEALLGYGYQYFDNKRVATVGAQVGVLSDARLDPESVPVGAARDLTLSLPVDGADPVTATLHLAQNLPETLPAGSEVGTISYAMGSHELASVPAVTLAGAQPAGLVTRVMRDLRARF</sequence>
<proteinExistence type="inferred from homology"/>
<dbReference type="EC" id="3.4.16.4" evidence="4"/>
<dbReference type="Pfam" id="PF00768">
    <property type="entry name" value="Peptidase_S11"/>
    <property type="match status" value="1"/>
</dbReference>
<dbReference type="PANTHER" id="PTHR21581">
    <property type="entry name" value="D-ALANYL-D-ALANINE CARBOXYPEPTIDASE"/>
    <property type="match status" value="1"/>
</dbReference>
<organism evidence="17 18">
    <name type="scientific">Pseudooceanicola albus</name>
    <dbReference type="NCBI Taxonomy" id="2692189"/>
    <lineage>
        <taxon>Bacteria</taxon>
        <taxon>Pseudomonadati</taxon>
        <taxon>Pseudomonadota</taxon>
        <taxon>Alphaproteobacteria</taxon>
        <taxon>Rhodobacterales</taxon>
        <taxon>Paracoccaceae</taxon>
        <taxon>Pseudooceanicola</taxon>
    </lineage>
</organism>
<evidence type="ECO:0000256" key="9">
    <source>
        <dbReference type="ARBA" id="ARBA00022960"/>
    </source>
</evidence>
<keyword evidence="8" id="KW-0378">Hydrolase</keyword>
<dbReference type="Proteomes" id="UP000477911">
    <property type="component" value="Unassembled WGS sequence"/>
</dbReference>
<evidence type="ECO:0000256" key="10">
    <source>
        <dbReference type="ARBA" id="ARBA00022984"/>
    </source>
</evidence>
<comment type="catalytic activity">
    <reaction evidence="12">
        <text>Preferential cleavage: (Ac)2-L-Lys-D-Ala-|-D-Ala. Also transpeptidation of peptidyl-alanyl moieties that are N-acyl substituents of D-alanine.</text>
        <dbReference type="EC" id="3.4.16.4"/>
    </reaction>
</comment>
<reference evidence="17 18" key="1">
    <citation type="submission" date="2019-12" db="EMBL/GenBank/DDBJ databases">
        <authorList>
            <person name="Li M."/>
        </authorList>
    </citation>
    <scope>NUCLEOTIDE SEQUENCE [LARGE SCALE GENOMIC DNA]</scope>
    <source>
        <strain evidence="17 18">GBMRC 2024</strain>
    </source>
</reference>
<dbReference type="InterPro" id="IPR012907">
    <property type="entry name" value="Peptidase_S11_C"/>
</dbReference>
<dbReference type="PANTHER" id="PTHR21581:SF6">
    <property type="entry name" value="TRAFFICKING PROTEIN PARTICLE COMPLEX SUBUNIT 12"/>
    <property type="match status" value="1"/>
</dbReference>
<keyword evidence="11" id="KW-0961">Cell wall biogenesis/degradation</keyword>
<protein>
    <recommendedName>
        <fullName evidence="4">serine-type D-Ala-D-Ala carboxypeptidase</fullName>
        <ecNumber evidence="4">3.4.16.4</ecNumber>
    </recommendedName>
</protein>
<evidence type="ECO:0000313" key="18">
    <source>
        <dbReference type="Proteomes" id="UP000477911"/>
    </source>
</evidence>
<dbReference type="Gene3D" id="3.40.710.10">
    <property type="entry name" value="DD-peptidase/beta-lactamase superfamily"/>
    <property type="match status" value="1"/>
</dbReference>
<dbReference type="SUPFAM" id="SSF69189">
    <property type="entry name" value="Penicillin-binding protein associated domain"/>
    <property type="match status" value="1"/>
</dbReference>
<feature type="active site" description="Proton acceptor" evidence="13">
    <location>
        <position position="84"/>
    </location>
</feature>
<evidence type="ECO:0000256" key="7">
    <source>
        <dbReference type="ARBA" id="ARBA00022729"/>
    </source>
</evidence>
<dbReference type="GO" id="GO:0071555">
    <property type="term" value="P:cell wall organization"/>
    <property type="evidence" value="ECO:0007669"/>
    <property type="project" value="UniProtKB-KW"/>
</dbReference>
<evidence type="ECO:0000256" key="8">
    <source>
        <dbReference type="ARBA" id="ARBA00022801"/>
    </source>
</evidence>
<keyword evidence="5 17" id="KW-0121">Carboxypeptidase</keyword>
<dbReference type="GO" id="GO:0009002">
    <property type="term" value="F:serine-type D-Ala-D-Ala carboxypeptidase activity"/>
    <property type="evidence" value="ECO:0007669"/>
    <property type="project" value="UniProtKB-EC"/>
</dbReference>
<evidence type="ECO:0000313" key="17">
    <source>
        <dbReference type="EMBL" id="MXN20008.1"/>
    </source>
</evidence>
<evidence type="ECO:0000256" key="6">
    <source>
        <dbReference type="ARBA" id="ARBA00022670"/>
    </source>
</evidence>
<gene>
    <name evidence="17" type="ORF">GR170_19405</name>
</gene>
<keyword evidence="10" id="KW-0573">Peptidoglycan synthesis</keyword>
<keyword evidence="9" id="KW-0133">Cell shape</keyword>
<keyword evidence="18" id="KW-1185">Reference proteome</keyword>
<dbReference type="PRINTS" id="PR00725">
    <property type="entry name" value="DADACBPTASE1"/>
</dbReference>
<feature type="domain" description="Peptidase S11 D-Ala-D-Ala carboxypeptidase A C-terminal" evidence="16">
    <location>
        <begin position="293"/>
        <end position="383"/>
    </location>
</feature>
<comment type="pathway">
    <text evidence="2">Cell wall biogenesis; peptidoglycan biosynthesis.</text>
</comment>
<keyword evidence="7" id="KW-0732">Signal</keyword>
<feature type="active site" evidence="13">
    <location>
        <position position="141"/>
    </location>
</feature>
<dbReference type="GO" id="GO:0009252">
    <property type="term" value="P:peptidoglycan biosynthetic process"/>
    <property type="evidence" value="ECO:0007669"/>
    <property type="project" value="UniProtKB-UniPathway"/>
</dbReference>
<dbReference type="GO" id="GO:0008360">
    <property type="term" value="P:regulation of cell shape"/>
    <property type="evidence" value="ECO:0007669"/>
    <property type="project" value="UniProtKB-KW"/>
</dbReference>
<evidence type="ECO:0000256" key="2">
    <source>
        <dbReference type="ARBA" id="ARBA00004752"/>
    </source>
</evidence>
<evidence type="ECO:0000256" key="11">
    <source>
        <dbReference type="ARBA" id="ARBA00023316"/>
    </source>
</evidence>
<evidence type="ECO:0000259" key="16">
    <source>
        <dbReference type="SMART" id="SM00936"/>
    </source>
</evidence>
<dbReference type="InterPro" id="IPR015956">
    <property type="entry name" value="Peniciliin-bd_prot_C_sf"/>
</dbReference>
<evidence type="ECO:0000256" key="14">
    <source>
        <dbReference type="PIRSR" id="PIRSR618044-2"/>
    </source>
</evidence>
<dbReference type="GO" id="GO:0006508">
    <property type="term" value="P:proteolysis"/>
    <property type="evidence" value="ECO:0007669"/>
    <property type="project" value="UniProtKB-KW"/>
</dbReference>
<evidence type="ECO:0000256" key="5">
    <source>
        <dbReference type="ARBA" id="ARBA00022645"/>
    </source>
</evidence>
<dbReference type="InterPro" id="IPR037167">
    <property type="entry name" value="Peptidase_S11_C_sf"/>
</dbReference>
<comment type="function">
    <text evidence="1">Removes C-terminal D-alanyl residues from sugar-peptide cell wall precursors.</text>
</comment>
<name>A0A6L7G905_9RHOB</name>
<dbReference type="InterPro" id="IPR012338">
    <property type="entry name" value="Beta-lactam/transpept-like"/>
</dbReference>
<evidence type="ECO:0000256" key="15">
    <source>
        <dbReference type="RuleBase" id="RU004016"/>
    </source>
</evidence>
<dbReference type="Gene3D" id="2.60.410.10">
    <property type="entry name" value="D-Ala-D-Ala carboxypeptidase, C-terminal domain"/>
    <property type="match status" value="1"/>
</dbReference>
<dbReference type="InterPro" id="IPR018044">
    <property type="entry name" value="Peptidase_S11"/>
</dbReference>
<evidence type="ECO:0000256" key="4">
    <source>
        <dbReference type="ARBA" id="ARBA00012448"/>
    </source>
</evidence>
<dbReference type="EMBL" id="WUMU01000023">
    <property type="protein sequence ID" value="MXN20008.1"/>
    <property type="molecule type" value="Genomic_DNA"/>
</dbReference>
<feature type="binding site" evidence="14">
    <location>
        <position position="243"/>
    </location>
    <ligand>
        <name>substrate</name>
    </ligand>
</feature>
<feature type="active site" description="Acyl-ester intermediate" evidence="13">
    <location>
        <position position="81"/>
    </location>
</feature>
<evidence type="ECO:0000256" key="1">
    <source>
        <dbReference type="ARBA" id="ARBA00003217"/>
    </source>
</evidence>
<evidence type="ECO:0000256" key="3">
    <source>
        <dbReference type="ARBA" id="ARBA00007164"/>
    </source>
</evidence>
<dbReference type="SMART" id="SM00936">
    <property type="entry name" value="PBP5_C"/>
    <property type="match status" value="1"/>
</dbReference>